<dbReference type="AlphaFoldDB" id="B2T052"/>
<sequence length="529" mass="57967">MMDDTAISSGPPADEPVINVIEPDPPPLPDPQGGAGGAERFDQMAADALAARRRREFDAARSRLRDRAIQADAPSQDAAQHPAPQWATQPRAPRGSGDAPSVQWVPLGNPPETVRKRYLRAGNQYFLKDAPHQLAFEDIGPYLVTEHNRPDVVESMVDMVRAKAWGRIRVAGHEQFRREVWVQATLLGIEVSGYEPKAVDFARLAEGRRERMTNRIDVTETSAATQVPAGSTKTQEVKPGVSASPNGQPVKQPLKPDANPQPAAGAKIPPAPGELPQTASSRDAASREAEPEGQERQRYVGELVEHGGAPYQHNPARSDSYYVVYRDAAGADHVVWGVDLERAISEAGAITGERVTLENLGRRWVTVNVPVLDATGKVIGEEEKEVYRNTWQVDVTGRVRTQSQVDVPDMPDTPESKAETDKPMPSRHAAAADRHDRSTASPEERAVQLAVLTTAMRQQGFSERSISRVQQRAQRLLDAFEAEGVEVPRPRVFDPEAPSARSRRPRATQERATAREMERTPSEPAPPGL</sequence>
<dbReference type="eggNOG" id="COG4643">
    <property type="taxonomic scope" value="Bacteria"/>
</dbReference>
<accession>B2T052</accession>
<proteinExistence type="predicted"/>
<dbReference type="OrthoDB" id="7235451at2"/>
<feature type="region of interest" description="Disordered" evidence="1">
    <location>
        <begin position="399"/>
        <end position="444"/>
    </location>
</feature>
<dbReference type="HOGENOM" id="CLU_550615_0_0_4"/>
<feature type="region of interest" description="Disordered" evidence="1">
    <location>
        <begin position="484"/>
        <end position="529"/>
    </location>
</feature>
<protein>
    <submittedName>
        <fullName evidence="3">Putative DNA primase, DNA transfer TraO-like protein</fullName>
    </submittedName>
</protein>
<feature type="compositionally biased region" description="Basic and acidic residues" evidence="1">
    <location>
        <begin position="284"/>
        <end position="296"/>
    </location>
</feature>
<feature type="region of interest" description="Disordered" evidence="1">
    <location>
        <begin position="1"/>
        <end position="108"/>
    </location>
</feature>
<dbReference type="InterPro" id="IPR040677">
    <property type="entry name" value="LPD7"/>
</dbReference>
<dbReference type="EMBL" id="CP001052">
    <property type="protein sequence ID" value="ACD14613.1"/>
    <property type="molecule type" value="Genomic_DNA"/>
</dbReference>
<feature type="compositionally biased region" description="Basic and acidic residues" evidence="1">
    <location>
        <begin position="507"/>
        <end position="521"/>
    </location>
</feature>
<feature type="region of interest" description="Disordered" evidence="1">
    <location>
        <begin position="212"/>
        <end position="296"/>
    </location>
</feature>
<reference evidence="3 4" key="1">
    <citation type="journal article" date="2011" name="J. Bacteriol.">
        <title>Complete genome sequence of the plant growth-promoting endophyte Burkholderia phytofirmans strain PsJN.</title>
        <authorList>
            <person name="Weilharter A."/>
            <person name="Mitter B."/>
            <person name="Shin M.V."/>
            <person name="Chain P.S."/>
            <person name="Nowak J."/>
            <person name="Sessitsch A."/>
        </authorList>
    </citation>
    <scope>NUCLEOTIDE SEQUENCE [LARGE SCALE GENOMIC DNA]</scope>
    <source>
        <strain evidence="4">DSM 17436 / LMG 22146 / PsJN</strain>
    </source>
</reference>
<dbReference type="RefSeq" id="WP_012431264.1">
    <property type="nucleotide sequence ID" value="NC_010681.1"/>
</dbReference>
<dbReference type="Proteomes" id="UP000001739">
    <property type="component" value="Chromosome 1"/>
</dbReference>
<organism evidence="3 4">
    <name type="scientific">Paraburkholderia phytofirmans (strain DSM 17436 / LMG 22146 / PsJN)</name>
    <name type="common">Burkholderia phytofirmans</name>
    <dbReference type="NCBI Taxonomy" id="398527"/>
    <lineage>
        <taxon>Bacteria</taxon>
        <taxon>Pseudomonadati</taxon>
        <taxon>Pseudomonadota</taxon>
        <taxon>Betaproteobacteria</taxon>
        <taxon>Burkholderiales</taxon>
        <taxon>Burkholderiaceae</taxon>
        <taxon>Paraburkholderia</taxon>
    </lineage>
</organism>
<feature type="domain" description="Large polyvalent protein-associated" evidence="2">
    <location>
        <begin position="114"/>
        <end position="199"/>
    </location>
</feature>
<evidence type="ECO:0000313" key="3">
    <source>
        <dbReference type="EMBL" id="ACD14613.1"/>
    </source>
</evidence>
<gene>
    <name evidence="3" type="ordered locus">Bphyt_0174</name>
</gene>
<dbReference type="KEGG" id="bpy:Bphyt_0174"/>
<evidence type="ECO:0000259" key="2">
    <source>
        <dbReference type="Pfam" id="PF18821"/>
    </source>
</evidence>
<feature type="compositionally biased region" description="Polar residues" evidence="1">
    <location>
        <begin position="219"/>
        <end position="234"/>
    </location>
</feature>
<dbReference type="STRING" id="398527.Bphyt_0174"/>
<feature type="compositionally biased region" description="Basic and acidic residues" evidence="1">
    <location>
        <begin position="55"/>
        <end position="69"/>
    </location>
</feature>
<feature type="compositionally biased region" description="Basic and acidic residues" evidence="1">
    <location>
        <begin position="414"/>
        <end position="444"/>
    </location>
</feature>
<evidence type="ECO:0000313" key="4">
    <source>
        <dbReference type="Proteomes" id="UP000001739"/>
    </source>
</evidence>
<name>B2T052_PARPJ</name>
<dbReference type="Pfam" id="PF18821">
    <property type="entry name" value="LPD7"/>
    <property type="match status" value="1"/>
</dbReference>
<evidence type="ECO:0000256" key="1">
    <source>
        <dbReference type="SAM" id="MobiDB-lite"/>
    </source>
</evidence>